<feature type="compositionally biased region" description="Basic and acidic residues" evidence="2">
    <location>
        <begin position="1"/>
        <end position="18"/>
    </location>
</feature>
<reference evidence="4" key="1">
    <citation type="submission" date="2020-01" db="EMBL/GenBank/DDBJ databases">
        <title>Identification and distribution of gene clusters putatively required for synthesis of sphingolipid metabolism inhibitors in phylogenetically diverse species of the filamentous fungus Fusarium.</title>
        <authorList>
            <person name="Kim H.-S."/>
            <person name="Busman M."/>
            <person name="Brown D.W."/>
            <person name="Divon H."/>
            <person name="Uhlig S."/>
            <person name="Proctor R.H."/>
        </authorList>
    </citation>
    <scope>NUCLEOTIDE SEQUENCE</scope>
    <source>
        <strain evidence="4">NRRL 53441</strain>
    </source>
</reference>
<dbReference type="GO" id="GO:0000977">
    <property type="term" value="F:RNA polymerase II transcription regulatory region sequence-specific DNA binding"/>
    <property type="evidence" value="ECO:0007669"/>
    <property type="project" value="TreeGrafter"/>
</dbReference>
<dbReference type="GO" id="GO:0000981">
    <property type="term" value="F:DNA-binding transcription factor activity, RNA polymerase II-specific"/>
    <property type="evidence" value="ECO:0007669"/>
    <property type="project" value="InterPro"/>
</dbReference>
<evidence type="ECO:0000313" key="5">
    <source>
        <dbReference type="Proteomes" id="UP000605986"/>
    </source>
</evidence>
<dbReference type="PANTHER" id="PTHR31986:SF7">
    <property type="entry name" value="REGULATOR OF DRUG SENSITIVITY 2"/>
    <property type="match status" value="1"/>
</dbReference>
<proteinExistence type="predicted"/>
<accession>A0A8H4JVL2</accession>
<evidence type="ECO:0000313" key="4">
    <source>
        <dbReference type="EMBL" id="KAF4437678.1"/>
    </source>
</evidence>
<keyword evidence="1" id="KW-0539">Nucleus</keyword>
<sequence length="292" mass="32038">MGLDKRSSTKLQRVEEVTGGRLPTPPSQQSLVLGKRKSYPDSHRNTQNHACVYCQRSHMRCDLERPCTRCIKRNIGHLCHDEPDDADSKKAESVESNTQGLLKKGPFSIGGATVLSVGKFYEELEENSNWNPYRTHRRPPSEAGMHLPGTLLDSSLKSCHYTISQDHTEGAEDQKCKLLADFGRRQFGASTSLSLESVNSPTADPNTAAEYPEYYDGADPYAAYGGFSNYVGMYQQNYKAGAQAQDAPIATPGQSGSFPLLIHSEMALFSSLVSQENNGPALSGSDVKGRKR</sequence>
<dbReference type="SUPFAM" id="SSF57701">
    <property type="entry name" value="Zn2/Cys6 DNA-binding domain"/>
    <property type="match status" value="1"/>
</dbReference>
<keyword evidence="5" id="KW-1185">Reference proteome</keyword>
<dbReference type="OrthoDB" id="5104356at2759"/>
<dbReference type="CDD" id="cd00067">
    <property type="entry name" value="GAL4"/>
    <property type="match status" value="1"/>
</dbReference>
<dbReference type="EMBL" id="JAADJG010000750">
    <property type="protein sequence ID" value="KAF4437678.1"/>
    <property type="molecule type" value="Genomic_DNA"/>
</dbReference>
<dbReference type="Proteomes" id="UP000605986">
    <property type="component" value="Unassembled WGS sequence"/>
</dbReference>
<dbReference type="GO" id="GO:0008270">
    <property type="term" value="F:zinc ion binding"/>
    <property type="evidence" value="ECO:0007669"/>
    <property type="project" value="InterPro"/>
</dbReference>
<evidence type="ECO:0000256" key="2">
    <source>
        <dbReference type="SAM" id="MobiDB-lite"/>
    </source>
</evidence>
<dbReference type="Gene3D" id="4.10.240.10">
    <property type="entry name" value="Zn(2)-C6 fungal-type DNA-binding domain"/>
    <property type="match status" value="1"/>
</dbReference>
<protein>
    <recommendedName>
        <fullName evidence="3">Zn(2)-C6 fungal-type domain-containing protein</fullName>
    </recommendedName>
</protein>
<dbReference type="PANTHER" id="PTHR31986">
    <property type="entry name" value="REGULATOR OF DRUG SENSITIVITY 2"/>
    <property type="match status" value="1"/>
</dbReference>
<evidence type="ECO:0000256" key="1">
    <source>
        <dbReference type="ARBA" id="ARBA00023242"/>
    </source>
</evidence>
<name>A0A8H4JVL2_9HYPO</name>
<evidence type="ECO:0000259" key="3">
    <source>
        <dbReference type="PROSITE" id="PS50048"/>
    </source>
</evidence>
<dbReference type="InterPro" id="IPR053045">
    <property type="entry name" value="Zinc_cluster_trans_reg"/>
</dbReference>
<dbReference type="GO" id="GO:0005634">
    <property type="term" value="C:nucleus"/>
    <property type="evidence" value="ECO:0007669"/>
    <property type="project" value="TreeGrafter"/>
</dbReference>
<dbReference type="PROSITE" id="PS50048">
    <property type="entry name" value="ZN2_CY6_FUNGAL_2"/>
    <property type="match status" value="1"/>
</dbReference>
<organism evidence="4 5">
    <name type="scientific">Fusarium austroafricanum</name>
    <dbReference type="NCBI Taxonomy" id="2364996"/>
    <lineage>
        <taxon>Eukaryota</taxon>
        <taxon>Fungi</taxon>
        <taxon>Dikarya</taxon>
        <taxon>Ascomycota</taxon>
        <taxon>Pezizomycotina</taxon>
        <taxon>Sordariomycetes</taxon>
        <taxon>Hypocreomycetidae</taxon>
        <taxon>Hypocreales</taxon>
        <taxon>Nectriaceae</taxon>
        <taxon>Fusarium</taxon>
        <taxon>Fusarium concolor species complex</taxon>
    </lineage>
</organism>
<dbReference type="SMART" id="SM00066">
    <property type="entry name" value="GAL4"/>
    <property type="match status" value="1"/>
</dbReference>
<gene>
    <name evidence="4" type="ORF">F53441_12968</name>
</gene>
<dbReference type="FunFam" id="4.10.240.10:FF:000002">
    <property type="entry name" value="Zn cluster transcription factor Rds2"/>
    <property type="match status" value="1"/>
</dbReference>
<dbReference type="InterPro" id="IPR001138">
    <property type="entry name" value="Zn2Cys6_DnaBD"/>
</dbReference>
<feature type="domain" description="Zn(2)-C6 fungal-type" evidence="3">
    <location>
        <begin position="50"/>
        <end position="79"/>
    </location>
</feature>
<comment type="caution">
    <text evidence="4">The sequence shown here is derived from an EMBL/GenBank/DDBJ whole genome shotgun (WGS) entry which is preliminary data.</text>
</comment>
<dbReference type="InterPro" id="IPR036864">
    <property type="entry name" value="Zn2-C6_fun-type_DNA-bd_sf"/>
</dbReference>
<feature type="region of interest" description="Disordered" evidence="2">
    <location>
        <begin position="1"/>
        <end position="41"/>
    </location>
</feature>
<dbReference type="Pfam" id="PF00172">
    <property type="entry name" value="Zn_clus"/>
    <property type="match status" value="1"/>
</dbReference>
<dbReference type="AlphaFoldDB" id="A0A8H4JVL2"/>